<keyword evidence="2" id="KW-1133">Transmembrane helix</keyword>
<evidence type="ECO:0000256" key="2">
    <source>
        <dbReference type="SAM" id="Phobius"/>
    </source>
</evidence>
<dbReference type="RefSeq" id="WP_188778152.1">
    <property type="nucleotide sequence ID" value="NZ_BMKQ01000001.1"/>
</dbReference>
<comment type="caution">
    <text evidence="3">The sequence shown here is derived from an EMBL/GenBank/DDBJ whole genome shotgun (WGS) entry which is preliminary data.</text>
</comment>
<keyword evidence="2" id="KW-0812">Transmembrane</keyword>
<keyword evidence="2" id="KW-0472">Membrane</keyword>
<sequence>MDTVETSSRAAIALVVTLVLLGATWLAWRRSGPASALRWFGVALLPVAAWLTGTLGLISEVAGDVSRYVARLVFSPVVWTGVVVLVVAVVLIGLGTTLRNRGIGVRGRAPGVPARPDRAASAPAAREQKAVPASRDDGGLDDDVADILKKHGIS</sequence>
<feature type="compositionally biased region" description="Basic and acidic residues" evidence="1">
    <location>
        <begin position="126"/>
        <end position="138"/>
    </location>
</feature>
<accession>A0A917BBJ9</accession>
<feature type="transmembrane region" description="Helical" evidence="2">
    <location>
        <begin position="6"/>
        <end position="27"/>
    </location>
</feature>
<protein>
    <recommendedName>
        <fullName evidence="5">Cellulose synthase</fullName>
    </recommendedName>
</protein>
<reference evidence="3" key="1">
    <citation type="journal article" date="2014" name="Int. J. Syst. Evol. Microbiol.">
        <title>Complete genome sequence of Corynebacterium casei LMG S-19264T (=DSM 44701T), isolated from a smear-ripened cheese.</title>
        <authorList>
            <consortium name="US DOE Joint Genome Institute (JGI-PGF)"/>
            <person name="Walter F."/>
            <person name="Albersmeier A."/>
            <person name="Kalinowski J."/>
            <person name="Ruckert C."/>
        </authorList>
    </citation>
    <scope>NUCLEOTIDE SEQUENCE</scope>
    <source>
        <strain evidence="3">CGMCC 1.16067</strain>
    </source>
</reference>
<feature type="region of interest" description="Disordered" evidence="1">
    <location>
        <begin position="109"/>
        <end position="143"/>
    </location>
</feature>
<proteinExistence type="predicted"/>
<evidence type="ECO:0000313" key="4">
    <source>
        <dbReference type="Proteomes" id="UP000649179"/>
    </source>
</evidence>
<keyword evidence="4" id="KW-1185">Reference proteome</keyword>
<feature type="transmembrane region" description="Helical" evidence="2">
    <location>
        <begin position="78"/>
        <end position="98"/>
    </location>
</feature>
<evidence type="ECO:0000256" key="1">
    <source>
        <dbReference type="SAM" id="MobiDB-lite"/>
    </source>
</evidence>
<evidence type="ECO:0008006" key="5">
    <source>
        <dbReference type="Google" id="ProtNLM"/>
    </source>
</evidence>
<dbReference type="Proteomes" id="UP000649179">
    <property type="component" value="Unassembled WGS sequence"/>
</dbReference>
<name>A0A917BBJ9_9ACTN</name>
<organism evidence="3 4">
    <name type="scientific">Marmoricola endophyticus</name>
    <dbReference type="NCBI Taxonomy" id="2040280"/>
    <lineage>
        <taxon>Bacteria</taxon>
        <taxon>Bacillati</taxon>
        <taxon>Actinomycetota</taxon>
        <taxon>Actinomycetes</taxon>
        <taxon>Propionibacteriales</taxon>
        <taxon>Nocardioidaceae</taxon>
        <taxon>Marmoricola</taxon>
    </lineage>
</organism>
<evidence type="ECO:0000313" key="3">
    <source>
        <dbReference type="EMBL" id="GGF35592.1"/>
    </source>
</evidence>
<gene>
    <name evidence="3" type="ORF">GCM10011519_06360</name>
</gene>
<reference evidence="3" key="2">
    <citation type="submission" date="2020-09" db="EMBL/GenBank/DDBJ databases">
        <authorList>
            <person name="Sun Q."/>
            <person name="Zhou Y."/>
        </authorList>
    </citation>
    <scope>NUCLEOTIDE SEQUENCE</scope>
    <source>
        <strain evidence="3">CGMCC 1.16067</strain>
    </source>
</reference>
<dbReference type="AlphaFoldDB" id="A0A917BBJ9"/>
<feature type="transmembrane region" description="Helical" evidence="2">
    <location>
        <begin position="39"/>
        <end position="58"/>
    </location>
</feature>
<dbReference type="EMBL" id="BMKQ01000001">
    <property type="protein sequence ID" value="GGF35592.1"/>
    <property type="molecule type" value="Genomic_DNA"/>
</dbReference>